<evidence type="ECO:0000256" key="14">
    <source>
        <dbReference type="RuleBase" id="RU000304"/>
    </source>
</evidence>
<accession>A0A2N9H1B6</accession>
<dbReference type="InterPro" id="IPR000719">
    <property type="entry name" value="Prot_kinase_dom"/>
</dbReference>
<evidence type="ECO:0000256" key="4">
    <source>
        <dbReference type="ARBA" id="ARBA00022553"/>
    </source>
</evidence>
<evidence type="ECO:0000256" key="9">
    <source>
        <dbReference type="ARBA" id="ARBA00022840"/>
    </source>
</evidence>
<gene>
    <name evidence="16" type="ORF">FSB_LOCUS36168</name>
</gene>
<feature type="binding site" evidence="13">
    <location>
        <position position="32"/>
    </location>
    <ligand>
        <name>ATP</name>
        <dbReference type="ChEBI" id="CHEBI:30616"/>
    </ligand>
</feature>
<evidence type="ECO:0000256" key="12">
    <source>
        <dbReference type="ARBA" id="ARBA00048329"/>
    </source>
</evidence>
<protein>
    <recommendedName>
        <fullName evidence="2">mitogen-activated protein kinase kinase kinase</fullName>
        <ecNumber evidence="2">2.7.11.25</ecNumber>
    </recommendedName>
</protein>
<comment type="catalytic activity">
    <reaction evidence="12">
        <text>L-seryl-[protein] + ATP = O-phospho-L-seryl-[protein] + ADP + H(+)</text>
        <dbReference type="Rhea" id="RHEA:17989"/>
        <dbReference type="Rhea" id="RHEA-COMP:9863"/>
        <dbReference type="Rhea" id="RHEA-COMP:11604"/>
        <dbReference type="ChEBI" id="CHEBI:15378"/>
        <dbReference type="ChEBI" id="CHEBI:29999"/>
        <dbReference type="ChEBI" id="CHEBI:30616"/>
        <dbReference type="ChEBI" id="CHEBI:83421"/>
        <dbReference type="ChEBI" id="CHEBI:456216"/>
        <dbReference type="EC" id="2.7.11.25"/>
    </reaction>
</comment>
<dbReference type="CDD" id="cd06606">
    <property type="entry name" value="STKc_MAPKKK"/>
    <property type="match status" value="1"/>
</dbReference>
<evidence type="ECO:0000256" key="6">
    <source>
        <dbReference type="ARBA" id="ARBA00022682"/>
    </source>
</evidence>
<proteinExistence type="inferred from homology"/>
<dbReference type="SUPFAM" id="SSF56112">
    <property type="entry name" value="Protein kinase-like (PK-like)"/>
    <property type="match status" value="1"/>
</dbReference>
<dbReference type="PROSITE" id="PS50011">
    <property type="entry name" value="PROTEIN_KINASE_DOM"/>
    <property type="match status" value="1"/>
</dbReference>
<feature type="domain" description="Protein kinase" evidence="15">
    <location>
        <begin position="3"/>
        <end position="257"/>
    </location>
</feature>
<comment type="catalytic activity">
    <reaction evidence="11">
        <text>L-threonyl-[protein] + ATP = O-phospho-L-threonyl-[protein] + ADP + H(+)</text>
        <dbReference type="Rhea" id="RHEA:46608"/>
        <dbReference type="Rhea" id="RHEA-COMP:11060"/>
        <dbReference type="Rhea" id="RHEA-COMP:11605"/>
        <dbReference type="ChEBI" id="CHEBI:15378"/>
        <dbReference type="ChEBI" id="CHEBI:30013"/>
        <dbReference type="ChEBI" id="CHEBI:30616"/>
        <dbReference type="ChEBI" id="CHEBI:61977"/>
        <dbReference type="ChEBI" id="CHEBI:456216"/>
        <dbReference type="EC" id="2.7.11.25"/>
    </reaction>
</comment>
<keyword evidence="6" id="KW-0938">Abscisic acid signaling pathway</keyword>
<dbReference type="GO" id="GO:0005524">
    <property type="term" value="F:ATP binding"/>
    <property type="evidence" value="ECO:0007669"/>
    <property type="project" value="UniProtKB-UniRule"/>
</dbReference>
<dbReference type="InterPro" id="IPR008271">
    <property type="entry name" value="Ser/Thr_kinase_AS"/>
</dbReference>
<dbReference type="PANTHER" id="PTHR48011">
    <property type="entry name" value="CCR4-NOT TRANSCRIPTIONAL COMPLEX SUBUNIT CAF120-RELATED"/>
    <property type="match status" value="1"/>
</dbReference>
<dbReference type="InterPro" id="IPR017441">
    <property type="entry name" value="Protein_kinase_ATP_BS"/>
</dbReference>
<name>A0A2N9H1B6_FAGSY</name>
<dbReference type="GO" id="GO:0006970">
    <property type="term" value="P:response to osmotic stress"/>
    <property type="evidence" value="ECO:0007669"/>
    <property type="project" value="UniProtKB-ARBA"/>
</dbReference>
<evidence type="ECO:0000256" key="8">
    <source>
        <dbReference type="ARBA" id="ARBA00022777"/>
    </source>
</evidence>
<dbReference type="PROSITE" id="PS00108">
    <property type="entry name" value="PROTEIN_KINASE_ST"/>
    <property type="match status" value="1"/>
</dbReference>
<dbReference type="PROSITE" id="PS00107">
    <property type="entry name" value="PROTEIN_KINASE_ATP"/>
    <property type="match status" value="1"/>
</dbReference>
<organism evidence="16">
    <name type="scientific">Fagus sylvatica</name>
    <name type="common">Beechnut</name>
    <dbReference type="NCBI Taxonomy" id="28930"/>
    <lineage>
        <taxon>Eukaryota</taxon>
        <taxon>Viridiplantae</taxon>
        <taxon>Streptophyta</taxon>
        <taxon>Embryophyta</taxon>
        <taxon>Tracheophyta</taxon>
        <taxon>Spermatophyta</taxon>
        <taxon>Magnoliopsida</taxon>
        <taxon>eudicotyledons</taxon>
        <taxon>Gunneridae</taxon>
        <taxon>Pentapetalae</taxon>
        <taxon>rosids</taxon>
        <taxon>fabids</taxon>
        <taxon>Fagales</taxon>
        <taxon>Fagaceae</taxon>
        <taxon>Fagus</taxon>
    </lineage>
</organism>
<keyword evidence="10" id="KW-0539">Nucleus</keyword>
<dbReference type="PANTHER" id="PTHR48011:SF6">
    <property type="entry name" value="PROTEIN KINASE DOMAIN-CONTAINING PROTEIN"/>
    <property type="match status" value="1"/>
</dbReference>
<evidence type="ECO:0000259" key="15">
    <source>
        <dbReference type="PROSITE" id="PS50011"/>
    </source>
</evidence>
<reference evidence="16" key="1">
    <citation type="submission" date="2018-02" db="EMBL/GenBank/DDBJ databases">
        <authorList>
            <person name="Cohen D.B."/>
            <person name="Kent A.D."/>
        </authorList>
    </citation>
    <scope>NUCLEOTIDE SEQUENCE</scope>
</reference>
<dbReference type="SMART" id="SM00220">
    <property type="entry name" value="S_TKc"/>
    <property type="match status" value="1"/>
</dbReference>
<evidence type="ECO:0000256" key="10">
    <source>
        <dbReference type="ARBA" id="ARBA00023242"/>
    </source>
</evidence>
<dbReference type="InterPro" id="IPR052751">
    <property type="entry name" value="Plant_MAPKKK"/>
</dbReference>
<comment type="subcellular location">
    <subcellularLocation>
        <location evidence="1">Nucleus</location>
    </subcellularLocation>
</comment>
<evidence type="ECO:0000256" key="11">
    <source>
        <dbReference type="ARBA" id="ARBA00047559"/>
    </source>
</evidence>
<dbReference type="Pfam" id="PF00069">
    <property type="entry name" value="Pkinase"/>
    <property type="match status" value="1"/>
</dbReference>
<dbReference type="GO" id="GO:0009738">
    <property type="term" value="P:abscisic acid-activated signaling pathway"/>
    <property type="evidence" value="ECO:0007669"/>
    <property type="project" value="UniProtKB-KW"/>
</dbReference>
<dbReference type="EMBL" id="OIVN01003024">
    <property type="protein sequence ID" value="SPD08286.1"/>
    <property type="molecule type" value="Genomic_DNA"/>
</dbReference>
<comment type="similarity">
    <text evidence="14">Belongs to the protein kinase superfamily.</text>
</comment>
<evidence type="ECO:0000256" key="7">
    <source>
        <dbReference type="ARBA" id="ARBA00022741"/>
    </source>
</evidence>
<evidence type="ECO:0000256" key="1">
    <source>
        <dbReference type="ARBA" id="ARBA00004123"/>
    </source>
</evidence>
<evidence type="ECO:0000256" key="3">
    <source>
        <dbReference type="ARBA" id="ARBA00022527"/>
    </source>
</evidence>
<dbReference type="Gene3D" id="1.10.510.10">
    <property type="entry name" value="Transferase(Phosphotransferase) domain 1"/>
    <property type="match status" value="1"/>
</dbReference>
<dbReference type="GO" id="GO:0005634">
    <property type="term" value="C:nucleus"/>
    <property type="evidence" value="ECO:0007669"/>
    <property type="project" value="UniProtKB-SubCell"/>
</dbReference>
<sequence length="423" mass="46978">MEWTRGQIIGRGSSATVSIATVHGSGEIFAVKSNELLQSEFLKREQRILSTLNCPQIVAYKGCDIKSENGKVLYNLFMEYAPRGTLFDAIHNHGGGLDEATIKAYTRKIVLGLEYLHSNGIVHCDIKCRNILVTDHGVKIADLGCARRFDDDVSSADLAIAGTPMFMAPEVARGEQQGSPADIWALGCTLIEMATGQAPWPDLSDPVSALYRIGYSGDVPEIPNFMSKQAKDFLDKCLKRDPMERCSASELLEHAFLEEPKFHLEEVNTFNLDTPTSILDKGFWDSMEELETNPSPTHKSCLNSLRERIRRLSEGSISTTLCQQKLDWACDEDWITVRSNSNKEPEMFNSSQDHDLLYANGLTTTGHNLAGATIVGTNVILYTGHYGREFVLMSKRMGWVFSKRTKNGPGDVVKEARPSLGYN</sequence>
<keyword evidence="8" id="KW-0418">Kinase</keyword>
<dbReference type="AlphaFoldDB" id="A0A2N9H1B6"/>
<dbReference type="GO" id="GO:0019901">
    <property type="term" value="F:protein kinase binding"/>
    <property type="evidence" value="ECO:0007669"/>
    <property type="project" value="UniProtKB-ARBA"/>
</dbReference>
<evidence type="ECO:0000256" key="2">
    <source>
        <dbReference type="ARBA" id="ARBA00012406"/>
    </source>
</evidence>
<evidence type="ECO:0000256" key="5">
    <source>
        <dbReference type="ARBA" id="ARBA00022679"/>
    </source>
</evidence>
<evidence type="ECO:0000256" key="13">
    <source>
        <dbReference type="PROSITE-ProRule" id="PRU10141"/>
    </source>
</evidence>
<dbReference type="FunFam" id="1.10.510.10:FF:000852">
    <property type="entry name" value="Mitogen-activated protein kinase kinase kinase 17"/>
    <property type="match status" value="1"/>
</dbReference>
<dbReference type="InterPro" id="IPR011009">
    <property type="entry name" value="Kinase-like_dom_sf"/>
</dbReference>
<keyword evidence="9 13" id="KW-0067">ATP-binding</keyword>
<evidence type="ECO:0000313" key="16">
    <source>
        <dbReference type="EMBL" id="SPD08286.1"/>
    </source>
</evidence>
<keyword evidence="5" id="KW-0808">Transferase</keyword>
<keyword evidence="7 13" id="KW-0547">Nucleotide-binding</keyword>
<keyword evidence="4" id="KW-0597">Phosphoprotein</keyword>
<dbReference type="EC" id="2.7.11.25" evidence="2"/>
<dbReference type="GO" id="GO:0004709">
    <property type="term" value="F:MAP kinase kinase kinase activity"/>
    <property type="evidence" value="ECO:0007669"/>
    <property type="project" value="UniProtKB-EC"/>
</dbReference>
<keyword evidence="3 14" id="KW-0723">Serine/threonine-protein kinase</keyword>